<feature type="transmembrane region" description="Helical" evidence="1">
    <location>
        <begin position="18"/>
        <end position="39"/>
    </location>
</feature>
<accession>A0A2Z4Q5P2</accession>
<dbReference type="GeneID" id="54993370"/>
<reference evidence="2 3" key="1">
    <citation type="submission" date="2018-04" db="EMBL/GenBank/DDBJ databases">
        <authorList>
            <person name="Harrington T."/>
            <person name="Washburn E."/>
            <person name="Bricker J."/>
            <person name="McKinney A."/>
            <person name="Betsko A.J."/>
            <person name="Garlena R.A."/>
            <person name="Russell D.A."/>
            <person name="Pope W.A."/>
            <person name="Jacobs-Sera D."/>
            <person name="Hatfull G.F."/>
        </authorList>
    </citation>
    <scope>NUCLEOTIDE SEQUENCE [LARGE SCALE GENOMIC DNA]</scope>
</reference>
<evidence type="ECO:0000313" key="2">
    <source>
        <dbReference type="EMBL" id="AWY05397.1"/>
    </source>
</evidence>
<sequence>MVQVLVSAAVEPDPSMPWLGPLIAVATIVLGGGGLAALLRVRHDKRIGVAQQETAEDDALSNRWRAIIETQTKVLLEPMEKQIGELKGEVAGLKSEVAESRRKYWGAIGYIRTLSNWIARHLPESIEQVPPPPAVLAEDI</sequence>
<keyword evidence="1" id="KW-1133">Transmembrane helix</keyword>
<protein>
    <submittedName>
        <fullName evidence="2">Uncharacterized protein</fullName>
    </submittedName>
</protein>
<dbReference type="RefSeq" id="YP_009802815.1">
    <property type="nucleotide sequence ID" value="NC_047988.1"/>
</dbReference>
<keyword evidence="1" id="KW-0472">Membrane</keyword>
<keyword evidence="3" id="KW-1185">Reference proteome</keyword>
<dbReference type="Proteomes" id="UP000251466">
    <property type="component" value="Segment"/>
</dbReference>
<organism evidence="2 3">
    <name type="scientific">Microbacterium phage Metamorphoo</name>
    <dbReference type="NCBI Taxonomy" id="2201437"/>
    <lineage>
        <taxon>Viruses</taxon>
        <taxon>Duplodnaviria</taxon>
        <taxon>Heunggongvirae</taxon>
        <taxon>Uroviricota</taxon>
        <taxon>Caudoviricetes</taxon>
        <taxon>Hodgkinviridae</taxon>
        <taxon>Metamorphoovirus</taxon>
        <taxon>Metamorphoovirus metamorphoo</taxon>
    </lineage>
</organism>
<name>A0A2Z4Q5P2_9CAUD</name>
<dbReference type="EMBL" id="MH271304">
    <property type="protein sequence ID" value="AWY05397.1"/>
    <property type="molecule type" value="Genomic_DNA"/>
</dbReference>
<proteinExistence type="predicted"/>
<keyword evidence="1" id="KW-0812">Transmembrane</keyword>
<dbReference type="KEGG" id="vg:54993370"/>
<gene>
    <name evidence="2" type="primary">46</name>
    <name evidence="2" type="ORF">SEA_METAMORPHOO_46</name>
</gene>
<evidence type="ECO:0000256" key="1">
    <source>
        <dbReference type="SAM" id="Phobius"/>
    </source>
</evidence>
<evidence type="ECO:0000313" key="3">
    <source>
        <dbReference type="Proteomes" id="UP000251466"/>
    </source>
</evidence>